<keyword evidence="3" id="KW-0547">Nucleotide-binding</keyword>
<feature type="domain" description="Uncharacterised" evidence="1">
    <location>
        <begin position="35"/>
        <end position="234"/>
    </location>
</feature>
<dbReference type="OrthoDB" id="6190309at2"/>
<keyword evidence="4" id="KW-1185">Reference proteome</keyword>
<dbReference type="Gene3D" id="1.10.3210.40">
    <property type="match status" value="1"/>
</dbReference>
<dbReference type="InterPro" id="IPR036390">
    <property type="entry name" value="WH_DNA-bd_sf"/>
</dbReference>
<accession>A0A506QNZ0</accession>
<proteinExistence type="predicted"/>
<keyword evidence="3" id="KW-0378">Hydrolase</keyword>
<organism evidence="3 4">
    <name type="scientific">Pantoea deleyi</name>
    <dbReference type="NCBI Taxonomy" id="470932"/>
    <lineage>
        <taxon>Bacteria</taxon>
        <taxon>Pseudomonadati</taxon>
        <taxon>Pseudomonadota</taxon>
        <taxon>Gammaproteobacteria</taxon>
        <taxon>Enterobacterales</taxon>
        <taxon>Erwiniaceae</taxon>
        <taxon>Pantoea</taxon>
    </lineage>
</organism>
<dbReference type="GO" id="GO:0004386">
    <property type="term" value="F:helicase activity"/>
    <property type="evidence" value="ECO:0007669"/>
    <property type="project" value="UniProtKB-KW"/>
</dbReference>
<dbReference type="AlphaFoldDB" id="A0A506QNZ0"/>
<dbReference type="InterPro" id="IPR011093">
    <property type="entry name" value="TraI_2_C"/>
</dbReference>
<dbReference type="Gene3D" id="1.10.10.10">
    <property type="entry name" value="Winged helix-like DNA-binding domain superfamily/Winged helix DNA-binding domain"/>
    <property type="match status" value="1"/>
</dbReference>
<reference evidence="3 4" key="1">
    <citation type="submission" date="2019-06" db="EMBL/GenBank/DDBJ databases">
        <title>Taxogenomics and systematics of the genus Pantoea.</title>
        <authorList>
            <person name="Tambong J.T."/>
        </authorList>
    </citation>
    <scope>NUCLEOTIDE SEQUENCE [LARGE SCALE GENOMIC DNA]</scope>
    <source>
        <strain evidence="3 4">LMG 24200</strain>
    </source>
</reference>
<dbReference type="NCBIfam" id="TIGR03760">
    <property type="entry name" value="ICE_TraI_Pfluor"/>
    <property type="match status" value="1"/>
</dbReference>
<gene>
    <name evidence="3" type="ORF">FJW01_02260</name>
</gene>
<dbReference type="Pfam" id="PF07514">
    <property type="entry name" value="TraI_2"/>
    <property type="match status" value="1"/>
</dbReference>
<sequence>MVRVMKWLAGRTTQKPAAQRLNTDVKEVAFRPVLTGSELMQTAERRKLAKMLAENSPLSQSVTEAWWLQPAQALLACVQDCPAAWRGPYSGPGGFGDLSLSVAVRAVRLVRGMMLPPGAASEEQSEQAPGWVCAVFWAGLFHHLAWLTQAEGATEKGRVWYPGLQEPDSAWRIRPAKEVQVSQLTGQYMAARLLPASGMLWLQRWPEISHSLLQFMAGERSGVLYGIITEARQGAGLDYGNLSDASGAEFVSIVPEVQVTETSPNLAHIAPVLLSSHIISANVSEPIGSKAAKYTAPQSGDGSGGAENAPPVITALVSALDSIDTGSAPDESAPDGADSDTQADLLVALDRITAGQSPVCTAEDNMQPQPEPEQTASAMLQSATTEAVSAATDGERFMEWLRESVEGGTLTVNERDSPLHVLAGFVFLVSPDVFFKFIASKPENNADKNRLQKSFEALGLHHSRNGKGLYHYHKYDSPDKSGRFTSLSGYMVRPEIIFKRGSCPADSIWLSPRRE</sequence>
<dbReference type="Pfam" id="PF07515">
    <property type="entry name" value="TraI_2_C"/>
    <property type="match status" value="1"/>
</dbReference>
<dbReference type="InterPro" id="IPR022391">
    <property type="entry name" value="ICE_relaxase_PFGI-1"/>
</dbReference>
<dbReference type="Gene3D" id="2.40.10.200">
    <property type="entry name" value="STY4665 C-terminal domain-like"/>
    <property type="match status" value="1"/>
</dbReference>
<evidence type="ECO:0000313" key="4">
    <source>
        <dbReference type="Proteomes" id="UP000317747"/>
    </source>
</evidence>
<name>A0A506QNZ0_9GAMM</name>
<evidence type="ECO:0000259" key="1">
    <source>
        <dbReference type="Pfam" id="PF07514"/>
    </source>
</evidence>
<feature type="domain" description="Putative conjugal transfer nickase/helicase TraI C-terminal" evidence="2">
    <location>
        <begin position="393"/>
        <end position="510"/>
    </location>
</feature>
<dbReference type="InterPro" id="IPR036388">
    <property type="entry name" value="WH-like_DNA-bd_sf"/>
</dbReference>
<keyword evidence="3" id="KW-0347">Helicase</keyword>
<evidence type="ECO:0000313" key="3">
    <source>
        <dbReference type="EMBL" id="TPV47983.1"/>
    </source>
</evidence>
<dbReference type="InterPro" id="IPR011119">
    <property type="entry name" value="Unchr_helicase_relaxase_TraI"/>
</dbReference>
<comment type="caution">
    <text evidence="3">The sequence shown here is derived from an EMBL/GenBank/DDBJ whole genome shotgun (WGS) entry which is preliminary data.</text>
</comment>
<dbReference type="Proteomes" id="UP000317747">
    <property type="component" value="Unassembled WGS sequence"/>
</dbReference>
<dbReference type="EMBL" id="VHJA01000024">
    <property type="protein sequence ID" value="TPV47983.1"/>
    <property type="molecule type" value="Genomic_DNA"/>
</dbReference>
<dbReference type="SUPFAM" id="SSF46785">
    <property type="entry name" value="Winged helix' DNA-binding domain"/>
    <property type="match status" value="1"/>
</dbReference>
<protein>
    <submittedName>
        <fullName evidence="3">Helicase</fullName>
    </submittedName>
</protein>
<evidence type="ECO:0000259" key="2">
    <source>
        <dbReference type="Pfam" id="PF07515"/>
    </source>
</evidence>
<keyword evidence="3" id="KW-0067">ATP-binding</keyword>